<protein>
    <recommendedName>
        <fullName evidence="7">Peptidase M10 metallopeptidase domain-containing protein</fullName>
    </recommendedName>
</protein>
<name>A0A2N0VGN7_9BACT</name>
<evidence type="ECO:0000259" key="7">
    <source>
        <dbReference type="Pfam" id="PF00413"/>
    </source>
</evidence>
<dbReference type="SUPFAM" id="SSF55486">
    <property type="entry name" value="Metalloproteases ('zincins'), catalytic domain"/>
    <property type="match status" value="1"/>
</dbReference>
<accession>A0A2N0VGN7</accession>
<dbReference type="OrthoDB" id="322519at2"/>
<dbReference type="GO" id="GO:0008270">
    <property type="term" value="F:zinc ion binding"/>
    <property type="evidence" value="ECO:0007669"/>
    <property type="project" value="InterPro"/>
</dbReference>
<evidence type="ECO:0000256" key="6">
    <source>
        <dbReference type="SAM" id="Phobius"/>
    </source>
</evidence>
<dbReference type="PANTHER" id="PTHR10201">
    <property type="entry name" value="MATRIX METALLOPROTEINASE"/>
    <property type="match status" value="1"/>
</dbReference>
<comment type="caution">
    <text evidence="8">The sequence shown here is derived from an EMBL/GenBank/DDBJ whole genome shotgun (WGS) entry which is preliminary data.</text>
</comment>
<dbReference type="GO" id="GO:0031012">
    <property type="term" value="C:extracellular matrix"/>
    <property type="evidence" value="ECO:0007669"/>
    <property type="project" value="InterPro"/>
</dbReference>
<dbReference type="GO" id="GO:0006508">
    <property type="term" value="P:proteolysis"/>
    <property type="evidence" value="ECO:0007669"/>
    <property type="project" value="UniProtKB-KW"/>
</dbReference>
<evidence type="ECO:0000256" key="1">
    <source>
        <dbReference type="ARBA" id="ARBA00022670"/>
    </source>
</evidence>
<feature type="coiled-coil region" evidence="5">
    <location>
        <begin position="183"/>
        <end position="228"/>
    </location>
</feature>
<sequence length="312" mass="36688">MTLNNLLKYLLVLIIILLAGWYFMTYEKVDRTVESDLGACNEPLSYRIGEIDSRFGISEEEVKEAMQMAVSLWSDAIDRPVAFYTEDGNIDVRFVYDERQEMIVGEMRFREQIESEQIRTDQIQREYETRRERFEQKSSEYERLASTTRNELNELNRWVREKNQNGGMTAAEEQLFLERKEEVESMQQRVLAERNELDQLADEINSYVDRLNNRIEESNELVDRYNEEYSGESRFTKATYRNTESGGMITVNQYLSKRDLYLVLAHELGHALGLVHGNDPASVMYSQMGNQEIYPIIQLSREDKRAIADKCR</sequence>
<keyword evidence="5" id="KW-0175">Coiled coil</keyword>
<dbReference type="PANTHER" id="PTHR10201:SF306">
    <property type="entry name" value="MATRILYSIN-LIKE"/>
    <property type="match status" value="1"/>
</dbReference>
<dbReference type="Proteomes" id="UP000233398">
    <property type="component" value="Unassembled WGS sequence"/>
</dbReference>
<dbReference type="Pfam" id="PF00413">
    <property type="entry name" value="Peptidase_M10"/>
    <property type="match status" value="1"/>
</dbReference>
<keyword evidence="1" id="KW-0645">Protease</keyword>
<dbReference type="InterPro" id="IPR001818">
    <property type="entry name" value="Pept_M10_metallopeptidase"/>
</dbReference>
<keyword evidence="3" id="KW-0378">Hydrolase</keyword>
<reference evidence="8 9" key="1">
    <citation type="submission" date="2017-11" db="EMBL/GenBank/DDBJ databases">
        <title>Rhodohalobacter 15182 sp. nov., isolated from a salt lake.</title>
        <authorList>
            <person name="Han S."/>
        </authorList>
    </citation>
    <scope>NUCLEOTIDE SEQUENCE [LARGE SCALE GENOMIC DNA]</scope>
    <source>
        <strain evidence="8 9">15182</strain>
    </source>
</reference>
<feature type="transmembrane region" description="Helical" evidence="6">
    <location>
        <begin position="6"/>
        <end position="24"/>
    </location>
</feature>
<keyword evidence="4" id="KW-0862">Zinc</keyword>
<gene>
    <name evidence="8" type="ORF">CWD77_12280</name>
</gene>
<keyword evidence="6" id="KW-1133">Transmembrane helix</keyword>
<dbReference type="GO" id="GO:0004222">
    <property type="term" value="F:metalloendopeptidase activity"/>
    <property type="evidence" value="ECO:0007669"/>
    <property type="project" value="InterPro"/>
</dbReference>
<dbReference type="EMBL" id="PISP01000003">
    <property type="protein sequence ID" value="PKD43376.1"/>
    <property type="molecule type" value="Genomic_DNA"/>
</dbReference>
<keyword evidence="9" id="KW-1185">Reference proteome</keyword>
<proteinExistence type="predicted"/>
<evidence type="ECO:0000256" key="5">
    <source>
        <dbReference type="SAM" id="Coils"/>
    </source>
</evidence>
<evidence type="ECO:0000256" key="3">
    <source>
        <dbReference type="ARBA" id="ARBA00022801"/>
    </source>
</evidence>
<evidence type="ECO:0000256" key="2">
    <source>
        <dbReference type="ARBA" id="ARBA00022723"/>
    </source>
</evidence>
<feature type="domain" description="Peptidase M10 metallopeptidase" evidence="7">
    <location>
        <begin position="43"/>
        <end position="308"/>
    </location>
</feature>
<dbReference type="InterPro" id="IPR024079">
    <property type="entry name" value="MetalloPept_cat_dom_sf"/>
</dbReference>
<evidence type="ECO:0000313" key="9">
    <source>
        <dbReference type="Proteomes" id="UP000233398"/>
    </source>
</evidence>
<dbReference type="GO" id="GO:0030198">
    <property type="term" value="P:extracellular matrix organization"/>
    <property type="evidence" value="ECO:0007669"/>
    <property type="project" value="TreeGrafter"/>
</dbReference>
<evidence type="ECO:0000313" key="8">
    <source>
        <dbReference type="EMBL" id="PKD43376.1"/>
    </source>
</evidence>
<evidence type="ECO:0000256" key="4">
    <source>
        <dbReference type="ARBA" id="ARBA00022833"/>
    </source>
</evidence>
<dbReference type="AlphaFoldDB" id="A0A2N0VGN7"/>
<keyword evidence="6" id="KW-0472">Membrane</keyword>
<keyword evidence="2" id="KW-0479">Metal-binding</keyword>
<organism evidence="8 9">
    <name type="scientific">Rhodohalobacter barkolensis</name>
    <dbReference type="NCBI Taxonomy" id="2053187"/>
    <lineage>
        <taxon>Bacteria</taxon>
        <taxon>Pseudomonadati</taxon>
        <taxon>Balneolota</taxon>
        <taxon>Balneolia</taxon>
        <taxon>Balneolales</taxon>
        <taxon>Balneolaceae</taxon>
        <taxon>Rhodohalobacter</taxon>
    </lineage>
</organism>
<keyword evidence="6" id="KW-0812">Transmembrane</keyword>
<feature type="coiled-coil region" evidence="5">
    <location>
        <begin position="124"/>
        <end position="151"/>
    </location>
</feature>
<dbReference type="RefSeq" id="WP_101073851.1">
    <property type="nucleotide sequence ID" value="NZ_PISP01000003.1"/>
</dbReference>
<dbReference type="GO" id="GO:0030574">
    <property type="term" value="P:collagen catabolic process"/>
    <property type="evidence" value="ECO:0007669"/>
    <property type="project" value="TreeGrafter"/>
</dbReference>
<dbReference type="Gene3D" id="3.40.390.10">
    <property type="entry name" value="Collagenase (Catalytic Domain)"/>
    <property type="match status" value="1"/>
</dbReference>